<protein>
    <submittedName>
        <fullName evidence="1">Uncharacterized protein</fullName>
    </submittedName>
</protein>
<name>A0A238D585_THIDL</name>
<sequence>MAQLGSALGRRSRQIGIVQEAAALAWVGRWGYSSSPTLAVLTNRQTQPRLIRAGLLRRELLRNPYAYVHSLALITAEGIKHLERLLEKIRVIGFLKEEAIRRGFAALLLDDTHPDINLVKRIRVTTLEHDVLLQERIALEIREQGASWGAESVALPGFQRMLTTRELLRVARKPGTRVADCVFLRPSATRDDAWVRVYVELENSTKGNMEKDYCCCAWKDQLRDEHELRILCTREAFARSWRAALERDEVPLTMRTASVRLRRHPSERKSIGLFPSSRVSIEVLSREEHRAALARPPRRASDLPQEELDQAVQARLERDQDAQAWDVERAYEDDVLAEWEDSVQPEHTWRLR</sequence>
<evidence type="ECO:0000313" key="1">
    <source>
        <dbReference type="EMBL" id="SBP88379.1"/>
    </source>
</evidence>
<reference evidence="1 2" key="1">
    <citation type="submission" date="2016-06" db="EMBL/GenBank/DDBJ databases">
        <authorList>
            <person name="Kjaerup R.B."/>
            <person name="Dalgaard T.S."/>
            <person name="Juul-Madsen H.R."/>
        </authorList>
    </citation>
    <scope>NUCLEOTIDE SEQUENCE [LARGE SCALE GENOMIC DNA]</scope>
    <source>
        <strain evidence="1 2">DSM 16361</strain>
    </source>
</reference>
<dbReference type="AlphaFoldDB" id="A0A238D585"/>
<keyword evidence="2" id="KW-1185">Reference proteome</keyword>
<evidence type="ECO:0000313" key="2">
    <source>
        <dbReference type="Proteomes" id="UP000214566"/>
    </source>
</evidence>
<dbReference type="OrthoDB" id="8881771at2"/>
<accession>A0A238D585</accession>
<dbReference type="RefSeq" id="WP_141202369.1">
    <property type="nucleotide sequence ID" value="NZ_LT592170.1"/>
</dbReference>
<proteinExistence type="predicted"/>
<dbReference type="Proteomes" id="UP000214566">
    <property type="component" value="Unassembled WGS sequence"/>
</dbReference>
<gene>
    <name evidence="1" type="ORF">THIARS_61092</name>
</gene>
<organism evidence="1 2">
    <name type="scientific">Thiomonas delicata</name>
    <name type="common">Thiomonas cuprina</name>
    <dbReference type="NCBI Taxonomy" id="364030"/>
    <lineage>
        <taxon>Bacteria</taxon>
        <taxon>Pseudomonadati</taxon>
        <taxon>Pseudomonadota</taxon>
        <taxon>Betaproteobacteria</taxon>
        <taxon>Burkholderiales</taxon>
        <taxon>Thiomonas</taxon>
    </lineage>
</organism>
<dbReference type="EMBL" id="FLMQ01000055">
    <property type="protein sequence ID" value="SBP88379.1"/>
    <property type="molecule type" value="Genomic_DNA"/>
</dbReference>